<evidence type="ECO:0000313" key="2">
    <source>
        <dbReference type="Proteomes" id="UP001454036"/>
    </source>
</evidence>
<gene>
    <name evidence="1" type="ORF">LIER_12840</name>
</gene>
<protein>
    <submittedName>
        <fullName evidence="1">Uncharacterized protein</fullName>
    </submittedName>
</protein>
<keyword evidence="2" id="KW-1185">Reference proteome</keyword>
<dbReference type="AlphaFoldDB" id="A0AAV3PXR9"/>
<dbReference type="EMBL" id="BAABME010002522">
    <property type="protein sequence ID" value="GAA0155013.1"/>
    <property type="molecule type" value="Genomic_DNA"/>
</dbReference>
<reference evidence="1 2" key="1">
    <citation type="submission" date="2024-01" db="EMBL/GenBank/DDBJ databases">
        <title>The complete chloroplast genome sequence of Lithospermum erythrorhizon: insights into the phylogenetic relationship among Boraginaceae species and the maternal lineages of purple gromwells.</title>
        <authorList>
            <person name="Okada T."/>
            <person name="Watanabe K."/>
        </authorList>
    </citation>
    <scope>NUCLEOTIDE SEQUENCE [LARGE SCALE GENOMIC DNA]</scope>
</reference>
<proteinExistence type="predicted"/>
<evidence type="ECO:0000313" key="1">
    <source>
        <dbReference type="EMBL" id="GAA0155013.1"/>
    </source>
</evidence>
<name>A0AAV3PXR9_LITER</name>
<accession>A0AAV3PXR9</accession>
<comment type="caution">
    <text evidence="1">The sequence shown here is derived from an EMBL/GenBank/DDBJ whole genome shotgun (WGS) entry which is preliminary data.</text>
</comment>
<sequence length="66" mass="7692">MELCMLRQPMRSEWFLSNDQIPLIPDIPYANNSKLEHISRSRTDRRLLHVKLGAEPNFVEKKSPSG</sequence>
<organism evidence="1 2">
    <name type="scientific">Lithospermum erythrorhizon</name>
    <name type="common">Purple gromwell</name>
    <name type="synonym">Lithospermum officinale var. erythrorhizon</name>
    <dbReference type="NCBI Taxonomy" id="34254"/>
    <lineage>
        <taxon>Eukaryota</taxon>
        <taxon>Viridiplantae</taxon>
        <taxon>Streptophyta</taxon>
        <taxon>Embryophyta</taxon>
        <taxon>Tracheophyta</taxon>
        <taxon>Spermatophyta</taxon>
        <taxon>Magnoliopsida</taxon>
        <taxon>eudicotyledons</taxon>
        <taxon>Gunneridae</taxon>
        <taxon>Pentapetalae</taxon>
        <taxon>asterids</taxon>
        <taxon>lamiids</taxon>
        <taxon>Boraginales</taxon>
        <taxon>Boraginaceae</taxon>
        <taxon>Boraginoideae</taxon>
        <taxon>Lithospermeae</taxon>
        <taxon>Lithospermum</taxon>
    </lineage>
</organism>
<dbReference type="Proteomes" id="UP001454036">
    <property type="component" value="Unassembled WGS sequence"/>
</dbReference>